<dbReference type="AlphaFoldDB" id="A0A1G8WWS4"/>
<name>A0A1G8WWS4_9FLAO</name>
<protein>
    <submittedName>
        <fullName evidence="2">Uncharacterized protein</fullName>
    </submittedName>
</protein>
<evidence type="ECO:0000313" key="2">
    <source>
        <dbReference type="EMBL" id="SDJ82516.1"/>
    </source>
</evidence>
<dbReference type="EMBL" id="FNEZ01000002">
    <property type="protein sequence ID" value="SDJ82516.1"/>
    <property type="molecule type" value="Genomic_DNA"/>
</dbReference>
<proteinExistence type="predicted"/>
<dbReference type="RefSeq" id="WP_091394452.1">
    <property type="nucleotide sequence ID" value="NZ_BKAI01000004.1"/>
</dbReference>
<feature type="transmembrane region" description="Helical" evidence="1">
    <location>
        <begin position="57"/>
        <end position="80"/>
    </location>
</feature>
<evidence type="ECO:0000256" key="1">
    <source>
        <dbReference type="SAM" id="Phobius"/>
    </source>
</evidence>
<keyword evidence="1" id="KW-0472">Membrane</keyword>
<evidence type="ECO:0000313" key="3">
    <source>
        <dbReference type="Proteomes" id="UP000199580"/>
    </source>
</evidence>
<dbReference type="STRING" id="1128970.SAMN04487935_1973"/>
<keyword evidence="3" id="KW-1185">Reference proteome</keyword>
<dbReference type="OrthoDB" id="1375024at2"/>
<sequence>MEDDLRNLEFLALNSKEIIEKQVDSYRQQHSYAGTIIGFTVLFIPFFLNSLDGSNEVLQLITIVPIASFISSILLMLSIFRGKPLDQALSVAKFQLLMKKSYREILLFEIKANNASYTKNSAATRKGNKRYLQGVGLTTIAIMISIILLLANSFIAIEKAPTKVQVISTIKKSETKN</sequence>
<dbReference type="Proteomes" id="UP000199580">
    <property type="component" value="Unassembled WGS sequence"/>
</dbReference>
<feature type="transmembrane region" description="Helical" evidence="1">
    <location>
        <begin position="31"/>
        <end position="51"/>
    </location>
</feature>
<organism evidence="2 3">
    <name type="scientific">Flavobacterium noncentrifugens</name>
    <dbReference type="NCBI Taxonomy" id="1128970"/>
    <lineage>
        <taxon>Bacteria</taxon>
        <taxon>Pseudomonadati</taxon>
        <taxon>Bacteroidota</taxon>
        <taxon>Flavobacteriia</taxon>
        <taxon>Flavobacteriales</taxon>
        <taxon>Flavobacteriaceae</taxon>
        <taxon>Flavobacterium</taxon>
    </lineage>
</organism>
<reference evidence="2 3" key="1">
    <citation type="submission" date="2016-10" db="EMBL/GenBank/DDBJ databases">
        <authorList>
            <person name="de Groot N.N."/>
        </authorList>
    </citation>
    <scope>NUCLEOTIDE SEQUENCE [LARGE SCALE GENOMIC DNA]</scope>
    <source>
        <strain evidence="2 3">CGMCC 1.10076</strain>
    </source>
</reference>
<accession>A0A1G8WWS4</accession>
<feature type="transmembrane region" description="Helical" evidence="1">
    <location>
        <begin position="135"/>
        <end position="157"/>
    </location>
</feature>
<gene>
    <name evidence="2" type="ORF">SAMN04487935_1973</name>
</gene>
<keyword evidence="1" id="KW-1133">Transmembrane helix</keyword>
<keyword evidence="1" id="KW-0812">Transmembrane</keyword>